<proteinExistence type="predicted"/>
<evidence type="ECO:0000313" key="2">
    <source>
        <dbReference type="Proteomes" id="UP000233597"/>
    </source>
</evidence>
<dbReference type="EMBL" id="NWTK01000002">
    <property type="protein sequence ID" value="PKR55425.1"/>
    <property type="molecule type" value="Genomic_DNA"/>
</dbReference>
<dbReference type="RefSeq" id="WP_101264474.1">
    <property type="nucleotide sequence ID" value="NZ_NWTK01000002.1"/>
</dbReference>
<accession>A0A2N3KXX4</accession>
<name>A0A2N3KXX4_9PROT</name>
<evidence type="ECO:0000313" key="1">
    <source>
        <dbReference type="EMBL" id="PKR55425.1"/>
    </source>
</evidence>
<dbReference type="AlphaFoldDB" id="A0A2N3KXX4"/>
<comment type="caution">
    <text evidence="1">The sequence shown here is derived from an EMBL/GenBank/DDBJ whole genome shotgun (WGS) entry which is preliminary data.</text>
</comment>
<gene>
    <name evidence="1" type="ORF">COO20_04440</name>
</gene>
<organism evidence="1 2">
    <name type="scientific">Thalassospira marina</name>
    <dbReference type="NCBI Taxonomy" id="2048283"/>
    <lineage>
        <taxon>Bacteria</taxon>
        <taxon>Pseudomonadati</taxon>
        <taxon>Pseudomonadota</taxon>
        <taxon>Alphaproteobacteria</taxon>
        <taxon>Rhodospirillales</taxon>
        <taxon>Thalassospiraceae</taxon>
        <taxon>Thalassospira</taxon>
    </lineage>
</organism>
<protein>
    <submittedName>
        <fullName evidence="1">Uncharacterized protein</fullName>
    </submittedName>
</protein>
<sequence>MTLTPIEEIELDRNIEIDRLRKAKSSKNSQAVGRHLAEMRRLTLASLKLSNEQGRVGRAAQ</sequence>
<reference evidence="1 2" key="1">
    <citation type="submission" date="2017-09" db="EMBL/GenBank/DDBJ databases">
        <title>Biodiversity and function of Thalassospira species in the particle-attached aromatic-hydrocarbon-degrading consortia from the surface seawater of the South China Sea.</title>
        <authorList>
            <person name="Dong C."/>
            <person name="Liu R."/>
            <person name="Shao Z."/>
        </authorList>
    </citation>
    <scope>NUCLEOTIDE SEQUENCE [LARGE SCALE GENOMIC DNA]</scope>
    <source>
        <strain evidence="1 2">CSC1P2</strain>
    </source>
</reference>
<dbReference type="Proteomes" id="UP000233597">
    <property type="component" value="Unassembled WGS sequence"/>
</dbReference>